<feature type="transmembrane region" description="Helical" evidence="1">
    <location>
        <begin position="21"/>
        <end position="44"/>
    </location>
</feature>
<name>A0ABV2IBN8_9HYPH</name>
<keyword evidence="1" id="KW-0812">Transmembrane</keyword>
<keyword evidence="3" id="KW-1185">Reference proteome</keyword>
<evidence type="ECO:0000313" key="2">
    <source>
        <dbReference type="EMBL" id="MET3600336.1"/>
    </source>
</evidence>
<organism evidence="2 3">
    <name type="scientific">Martelella mangrovi</name>
    <dbReference type="NCBI Taxonomy" id="1397477"/>
    <lineage>
        <taxon>Bacteria</taxon>
        <taxon>Pseudomonadati</taxon>
        <taxon>Pseudomonadota</taxon>
        <taxon>Alphaproteobacteria</taxon>
        <taxon>Hyphomicrobiales</taxon>
        <taxon>Aurantimonadaceae</taxon>
        <taxon>Martelella</taxon>
    </lineage>
</organism>
<keyword evidence="1" id="KW-0472">Membrane</keyword>
<evidence type="ECO:0000313" key="3">
    <source>
        <dbReference type="Proteomes" id="UP001549164"/>
    </source>
</evidence>
<reference evidence="2 3" key="1">
    <citation type="submission" date="2024-06" db="EMBL/GenBank/DDBJ databases">
        <title>Genomic Encyclopedia of Type Strains, Phase IV (KMG-IV): sequencing the most valuable type-strain genomes for metagenomic binning, comparative biology and taxonomic classification.</title>
        <authorList>
            <person name="Goeker M."/>
        </authorList>
    </citation>
    <scope>NUCLEOTIDE SEQUENCE [LARGE SCALE GENOMIC DNA]</scope>
    <source>
        <strain evidence="2 3">DSM 28102</strain>
    </source>
</reference>
<dbReference type="RefSeq" id="WP_354434282.1">
    <property type="nucleotide sequence ID" value="NZ_JBEPLY010000006.1"/>
</dbReference>
<comment type="caution">
    <text evidence="2">The sequence shown here is derived from an EMBL/GenBank/DDBJ whole genome shotgun (WGS) entry which is preliminary data.</text>
</comment>
<gene>
    <name evidence="2" type="ORF">ABID12_002281</name>
</gene>
<proteinExistence type="predicted"/>
<evidence type="ECO:0000256" key="1">
    <source>
        <dbReference type="SAM" id="Phobius"/>
    </source>
</evidence>
<sequence>MKSRITFPLRALWGRHRGLCIAFLATAFITLVFALQFIFSVFYWHNPENRNLELKGWMTLGHVAVVHDIPASELAEELDLAPDSRSRRMMLRQIARMKGMSLDELEDEIAEALDEYEEEKADADE</sequence>
<dbReference type="EMBL" id="JBEPLY010000006">
    <property type="protein sequence ID" value="MET3600336.1"/>
    <property type="molecule type" value="Genomic_DNA"/>
</dbReference>
<accession>A0ABV2IBN8</accession>
<protein>
    <submittedName>
        <fullName evidence="2">Uncharacterized protein</fullName>
    </submittedName>
</protein>
<dbReference type="Proteomes" id="UP001549164">
    <property type="component" value="Unassembled WGS sequence"/>
</dbReference>
<keyword evidence="1" id="KW-1133">Transmembrane helix</keyword>